<evidence type="ECO:0000313" key="2">
    <source>
        <dbReference type="EMBL" id="KKK13894.1"/>
    </source>
</evidence>
<comment type="caution">
    <text evidence="2">The sequence shown here is derived from an EMBL/GenBank/DDBJ whole genome shotgun (WGS) entry which is preliminary data.</text>
</comment>
<dbReference type="Gene3D" id="3.40.50.1460">
    <property type="match status" value="1"/>
</dbReference>
<sequence>MPEPTFHTFALVVFGGRVFDTALATDFVMIAKKFMADGVHPTCLSGTHLLDITNMSGPFLFGREDLRERVPIYDSQEAIRPFYRLEAHGLKSHIMDWIRNISGQVGPGDRITIVLIGHGIKRDGAVTLYPQHAQQEFLSKAEMIAALSVLPPNVRLLIVNEACYSGTWATIAPDVGAQRDVLVETAATLGEQSWTYTSGSGRNRCSLFGAAFVEELTTHPEGRISQHRSRIVDEMLHVGPDQKTSTPLVIPSARALLSHNISHFILSPKIATAITNVASAQDLHEALLQSRTSARTFWRRIRRRMSLDQEPAQALAGDSPVEDSTGIDMKAIVIENYLKDLGPLKSALDYCTLATACQYALEGRGPPDLQDQVIATIAWQAAQMQRVGRLLEHLTKQGLITDVVDVEIADQALADHEEDVVVPVAERFHRDHKLSCLMNPPTAGHVGIHFNDAQGWLIGILAYNWLMHPDKFDLDRVEDEVFAFLA</sequence>
<dbReference type="Proteomes" id="UP000034291">
    <property type="component" value="Unassembled WGS sequence"/>
</dbReference>
<reference evidence="2 3" key="1">
    <citation type="submission" date="2015-02" db="EMBL/GenBank/DDBJ databases">
        <title>Draft Genome Sequences of Two Closely-Related Aflatoxigenic Aspergillus Species Obtained from the Cote d'Ivoire.</title>
        <authorList>
            <person name="Moore G.G."/>
            <person name="Beltz S.B."/>
            <person name="Mack B.M."/>
        </authorList>
    </citation>
    <scope>NUCLEOTIDE SEQUENCE [LARGE SCALE GENOMIC DNA]</scope>
    <source>
        <strain evidence="2 3">SRRC1468</strain>
    </source>
</reference>
<dbReference type="OrthoDB" id="4450035at2759"/>
<proteinExistence type="inferred from homology"/>
<gene>
    <name evidence="2" type="ORF">ARAM_004211</name>
</gene>
<name>A0A0F8U2D1_9EURO</name>
<comment type="similarity">
    <text evidence="1">Belongs to the peptidase C13 family.</text>
</comment>
<evidence type="ECO:0000256" key="1">
    <source>
        <dbReference type="ARBA" id="ARBA00009941"/>
    </source>
</evidence>
<dbReference type="InterPro" id="IPR001096">
    <property type="entry name" value="Peptidase_C13"/>
</dbReference>
<evidence type="ECO:0000313" key="3">
    <source>
        <dbReference type="Proteomes" id="UP000034291"/>
    </source>
</evidence>
<dbReference type="AlphaFoldDB" id="A0A0F8U2D1"/>
<dbReference type="Pfam" id="PF01650">
    <property type="entry name" value="Peptidase_C13"/>
    <property type="match status" value="1"/>
</dbReference>
<dbReference type="GO" id="GO:0006508">
    <property type="term" value="P:proteolysis"/>
    <property type="evidence" value="ECO:0007669"/>
    <property type="project" value="InterPro"/>
</dbReference>
<protein>
    <submittedName>
        <fullName evidence="2">Uncharacterized protein</fullName>
    </submittedName>
</protein>
<organism evidence="2 3">
    <name type="scientific">Aspergillus rambellii</name>
    <dbReference type="NCBI Taxonomy" id="308745"/>
    <lineage>
        <taxon>Eukaryota</taxon>
        <taxon>Fungi</taxon>
        <taxon>Dikarya</taxon>
        <taxon>Ascomycota</taxon>
        <taxon>Pezizomycotina</taxon>
        <taxon>Eurotiomycetes</taxon>
        <taxon>Eurotiomycetidae</taxon>
        <taxon>Eurotiales</taxon>
        <taxon>Aspergillaceae</taxon>
        <taxon>Aspergillus</taxon>
        <taxon>Aspergillus subgen. Nidulantes</taxon>
    </lineage>
</organism>
<dbReference type="EMBL" id="JZBS01003722">
    <property type="protein sequence ID" value="KKK13894.1"/>
    <property type="molecule type" value="Genomic_DNA"/>
</dbReference>
<dbReference type="GO" id="GO:0008233">
    <property type="term" value="F:peptidase activity"/>
    <property type="evidence" value="ECO:0007669"/>
    <property type="project" value="InterPro"/>
</dbReference>
<keyword evidence="3" id="KW-1185">Reference proteome</keyword>
<accession>A0A0F8U2D1</accession>